<name>A0A890UV39_9VIRU</name>
<protein>
    <submittedName>
        <fullName evidence="1">Replication-associated protein</fullName>
    </submittedName>
</protein>
<dbReference type="EMBL" id="MW347803">
    <property type="protein sequence ID" value="QRI44175.1"/>
    <property type="molecule type" value="Genomic_DNA"/>
</dbReference>
<proteinExistence type="predicted"/>
<reference evidence="1" key="1">
    <citation type="submission" date="2020-11" db="EMBL/GenBank/DDBJ databases">
        <title>Viral genomes from river ports along the Yangtze River in China.</title>
        <authorList>
            <person name="Lu J."/>
            <person name="Shen Q."/>
            <person name="Yang S."/>
            <person name="Zhang W."/>
        </authorList>
    </citation>
    <scope>NUCLEOTIDE SEQUENCE</scope>
    <source>
        <strain evidence="1">5cz-CRESS-15</strain>
    </source>
</reference>
<sequence length="213" mass="23461">MSFEQSSYFAECLDQGIGSLPLTTIPMQIERELENPSLLQRSMSVTSPKEEQKVRLTSKAPLSLKIPEPWEGSRDSSPIASTWKSCGVPLPKPMLTIPRTTPGTPELALVLPSTESSPTGQDKELAQTLLLLASAYEKVRHLRSSRKRIRPTTFATTTASVPCNPLFSQSPVYADPMDYFRKSGCSGGTDPLVVANVVGRIRFRDDRKCLTFS</sequence>
<organism evidence="1">
    <name type="scientific">Cressdnaviricota sp</name>
    <dbReference type="NCBI Taxonomy" id="2748378"/>
    <lineage>
        <taxon>Viruses</taxon>
        <taxon>Monodnaviria</taxon>
        <taxon>Shotokuvirae</taxon>
        <taxon>Cressdnaviricota</taxon>
    </lineage>
</organism>
<evidence type="ECO:0000313" key="1">
    <source>
        <dbReference type="EMBL" id="QRI44175.1"/>
    </source>
</evidence>
<accession>A0A890UV39</accession>